<dbReference type="EMBL" id="WXEW01000009">
    <property type="protein sequence ID" value="NAS25804.1"/>
    <property type="molecule type" value="Genomic_DNA"/>
</dbReference>
<dbReference type="AlphaFoldDB" id="A0A7C9JF65"/>
<name>A0A7C9JF65_9ACTN</name>
<organism evidence="1 2">
    <name type="scientific">Herbidospora solisilvae</name>
    <dbReference type="NCBI Taxonomy" id="2696284"/>
    <lineage>
        <taxon>Bacteria</taxon>
        <taxon>Bacillati</taxon>
        <taxon>Actinomycetota</taxon>
        <taxon>Actinomycetes</taxon>
        <taxon>Streptosporangiales</taxon>
        <taxon>Streptosporangiaceae</taxon>
        <taxon>Herbidospora</taxon>
    </lineage>
</organism>
<protein>
    <submittedName>
        <fullName evidence="1">Uncharacterized protein</fullName>
    </submittedName>
</protein>
<evidence type="ECO:0000313" key="2">
    <source>
        <dbReference type="Proteomes" id="UP000479526"/>
    </source>
</evidence>
<keyword evidence="2" id="KW-1185">Reference proteome</keyword>
<comment type="caution">
    <text evidence="1">The sequence shown here is derived from an EMBL/GenBank/DDBJ whole genome shotgun (WGS) entry which is preliminary data.</text>
</comment>
<evidence type="ECO:0000313" key="1">
    <source>
        <dbReference type="EMBL" id="NAS25804.1"/>
    </source>
</evidence>
<sequence>MAAKLWAPVPWMPEVTITLEVALGKRLEAVVVAVVPALNAGLSLMQEGRA</sequence>
<proteinExistence type="predicted"/>
<gene>
    <name evidence="1" type="ORF">GT755_29495</name>
</gene>
<reference evidence="1 2" key="1">
    <citation type="submission" date="2020-01" db="EMBL/GenBank/DDBJ databases">
        <title>Herbidospora sp. NEAU-GS84 nov., a novel actinomycete isolated from soil.</title>
        <authorList>
            <person name="Han L."/>
        </authorList>
    </citation>
    <scope>NUCLEOTIDE SEQUENCE [LARGE SCALE GENOMIC DNA]</scope>
    <source>
        <strain evidence="1 2">NEAU-GS84</strain>
    </source>
</reference>
<accession>A0A7C9JF65</accession>
<dbReference type="RefSeq" id="WP_161482839.1">
    <property type="nucleotide sequence ID" value="NZ_WXEW01000009.1"/>
</dbReference>
<dbReference type="Proteomes" id="UP000479526">
    <property type="component" value="Unassembled WGS sequence"/>
</dbReference>